<accession>A0A1Y1Y196</accession>
<dbReference type="EMBL" id="MCFA01000465">
    <property type="protein sequence ID" value="ORX91404.1"/>
    <property type="molecule type" value="Genomic_DNA"/>
</dbReference>
<evidence type="ECO:0000313" key="3">
    <source>
        <dbReference type="Proteomes" id="UP000193144"/>
    </source>
</evidence>
<evidence type="ECO:0000313" key="2">
    <source>
        <dbReference type="EMBL" id="ORX91404.1"/>
    </source>
</evidence>
<evidence type="ECO:0000256" key="1">
    <source>
        <dbReference type="SAM" id="MobiDB-lite"/>
    </source>
</evidence>
<organism evidence="2 3">
    <name type="scientific">Clohesyomyces aquaticus</name>
    <dbReference type="NCBI Taxonomy" id="1231657"/>
    <lineage>
        <taxon>Eukaryota</taxon>
        <taxon>Fungi</taxon>
        <taxon>Dikarya</taxon>
        <taxon>Ascomycota</taxon>
        <taxon>Pezizomycotina</taxon>
        <taxon>Dothideomycetes</taxon>
        <taxon>Pleosporomycetidae</taxon>
        <taxon>Pleosporales</taxon>
        <taxon>Lindgomycetaceae</taxon>
        <taxon>Clohesyomyces</taxon>
    </lineage>
</organism>
<comment type="caution">
    <text evidence="2">The sequence shown here is derived from an EMBL/GenBank/DDBJ whole genome shotgun (WGS) entry which is preliminary data.</text>
</comment>
<dbReference type="Proteomes" id="UP000193144">
    <property type="component" value="Unassembled WGS sequence"/>
</dbReference>
<keyword evidence="3" id="KW-1185">Reference proteome</keyword>
<reference evidence="2 3" key="1">
    <citation type="submission" date="2016-07" db="EMBL/GenBank/DDBJ databases">
        <title>Pervasive Adenine N6-methylation of Active Genes in Fungi.</title>
        <authorList>
            <consortium name="DOE Joint Genome Institute"/>
            <person name="Mondo S.J."/>
            <person name="Dannebaum R.O."/>
            <person name="Kuo R.C."/>
            <person name="Labutti K."/>
            <person name="Haridas S."/>
            <person name="Kuo A."/>
            <person name="Salamov A."/>
            <person name="Ahrendt S.R."/>
            <person name="Lipzen A."/>
            <person name="Sullivan W."/>
            <person name="Andreopoulos W.B."/>
            <person name="Clum A."/>
            <person name="Lindquist E."/>
            <person name="Daum C."/>
            <person name="Ramamoorthy G.K."/>
            <person name="Gryganskyi A."/>
            <person name="Culley D."/>
            <person name="Magnuson J.K."/>
            <person name="James T.Y."/>
            <person name="O'Malley M.A."/>
            <person name="Stajich J.E."/>
            <person name="Spatafora J.W."/>
            <person name="Visel A."/>
            <person name="Grigoriev I.V."/>
        </authorList>
    </citation>
    <scope>NUCLEOTIDE SEQUENCE [LARGE SCALE GENOMIC DNA]</scope>
    <source>
        <strain evidence="2 3">CBS 115471</strain>
    </source>
</reference>
<gene>
    <name evidence="2" type="ORF">BCR34DRAFT_595026</name>
</gene>
<proteinExistence type="predicted"/>
<name>A0A1Y1Y196_9PLEO</name>
<protein>
    <submittedName>
        <fullName evidence="2">Uncharacterized protein</fullName>
    </submittedName>
</protein>
<feature type="region of interest" description="Disordered" evidence="1">
    <location>
        <begin position="1"/>
        <end position="91"/>
    </location>
</feature>
<dbReference type="AlphaFoldDB" id="A0A1Y1Y196"/>
<feature type="compositionally biased region" description="Polar residues" evidence="1">
    <location>
        <begin position="63"/>
        <end position="73"/>
    </location>
</feature>
<sequence>MGTGKSMGRTPQRSLKLRGGDADLKAMSPSPTKKTPRKALGDVTTGTNAGKLNNLVPTKRTGQHPNKTPTSSLEKLKPGRSRGKGLKSPAKVFNIGKHRVLDARPVLRDVFNEAM</sequence>